<accession>A0ACC5RBY4</accession>
<comment type="caution">
    <text evidence="1">The sequence shown here is derived from an EMBL/GenBank/DDBJ whole genome shotgun (WGS) entry which is preliminary data.</text>
</comment>
<reference evidence="1" key="1">
    <citation type="submission" date="2021-01" db="EMBL/GenBank/DDBJ databases">
        <authorList>
            <person name="Sun Q."/>
        </authorList>
    </citation>
    <scope>NUCLEOTIDE SEQUENCE</scope>
    <source>
        <strain evidence="1">YIM B02566</strain>
    </source>
</reference>
<sequence length="253" mass="27423">MISSLTRGLRILDLLVDQQRPWRLNELAQELDISKSGLHGLLATLVECGYVERLPGGFYQLGFKAWRIGNSFPTADLVHAASPIMERLVGETREGTILGVLNGFEVSYVHLVESSQIVRVHANIGDRISAHCTSTGLALLAFQDGAYVDRHIPAALAPSSSLTITEPENLKAELKRTRVRGYSINRGGWNADVGGIAAPVMGTRGPIAALCIALPLFRMNQSWVQRVAPLLQQAAAEIGQALLAQPDQQQAAR</sequence>
<keyword evidence="2" id="KW-1185">Reference proteome</keyword>
<dbReference type="EMBL" id="JAENHL010000008">
    <property type="protein sequence ID" value="MBK1870206.1"/>
    <property type="molecule type" value="Genomic_DNA"/>
</dbReference>
<protein>
    <submittedName>
        <fullName evidence="1">IclR family transcriptional regulator</fullName>
    </submittedName>
</protein>
<name>A0ACC5RBY4_9HYPH</name>
<gene>
    <name evidence="1" type="ORF">JHL16_27840</name>
</gene>
<organism evidence="1 2">
    <name type="scientific">Taklimakanibacter albus</name>
    <dbReference type="NCBI Taxonomy" id="2800327"/>
    <lineage>
        <taxon>Bacteria</taxon>
        <taxon>Pseudomonadati</taxon>
        <taxon>Pseudomonadota</taxon>
        <taxon>Alphaproteobacteria</taxon>
        <taxon>Hyphomicrobiales</taxon>
        <taxon>Aestuariivirgaceae</taxon>
        <taxon>Taklimakanibacter</taxon>
    </lineage>
</organism>
<dbReference type="Proteomes" id="UP000616151">
    <property type="component" value="Unassembled WGS sequence"/>
</dbReference>
<proteinExistence type="predicted"/>
<evidence type="ECO:0000313" key="2">
    <source>
        <dbReference type="Proteomes" id="UP000616151"/>
    </source>
</evidence>
<evidence type="ECO:0000313" key="1">
    <source>
        <dbReference type="EMBL" id="MBK1870206.1"/>
    </source>
</evidence>